<proteinExistence type="predicted"/>
<keyword evidence="3" id="KW-1185">Reference proteome</keyword>
<sequence length="81" mass="8219">MATARMLDAARDPRTTALRRAVGELRGATSVTAVEYDARRVLPDPPPRPHPDPRPGPSPRPTPGAAPPGPGPGAAPPGSGS</sequence>
<dbReference type="Proteomes" id="UP001054811">
    <property type="component" value="Chromosome"/>
</dbReference>
<gene>
    <name evidence="2" type="ORF">L2X98_26665</name>
</gene>
<feature type="compositionally biased region" description="Basic and acidic residues" evidence="1">
    <location>
        <begin position="36"/>
        <end position="53"/>
    </location>
</feature>
<evidence type="ECO:0000313" key="2">
    <source>
        <dbReference type="EMBL" id="UUT34267.1"/>
    </source>
</evidence>
<feature type="region of interest" description="Disordered" evidence="1">
    <location>
        <begin position="34"/>
        <end position="81"/>
    </location>
</feature>
<name>A0ABY5NGE2_9MICO</name>
<evidence type="ECO:0000313" key="3">
    <source>
        <dbReference type="Proteomes" id="UP001054811"/>
    </source>
</evidence>
<evidence type="ECO:0000256" key="1">
    <source>
        <dbReference type="SAM" id="MobiDB-lite"/>
    </source>
</evidence>
<feature type="compositionally biased region" description="Pro residues" evidence="1">
    <location>
        <begin position="54"/>
        <end position="75"/>
    </location>
</feature>
<reference evidence="2" key="1">
    <citation type="submission" date="2022-01" db="EMBL/GenBank/DDBJ databases">
        <title>Microbacterium eymi and Microbacterium rhizovicinus sp. nov., isolated from the rhizospheric soil of Elymus tsukushiensis, a plant native to the Dokdo Islands, Republic of Korea.</title>
        <authorList>
            <person name="Hwang Y.J."/>
        </authorList>
    </citation>
    <scope>NUCLEOTIDE SEQUENCE</scope>
    <source>
        <strain evidence="2">KUDC0405</strain>
    </source>
</reference>
<accession>A0ABY5NGE2</accession>
<protein>
    <submittedName>
        <fullName evidence="2">Uncharacterized protein</fullName>
    </submittedName>
</protein>
<organism evidence="2 3">
    <name type="scientific">Microbacterium elymi</name>
    <dbReference type="NCBI Taxonomy" id="2909587"/>
    <lineage>
        <taxon>Bacteria</taxon>
        <taxon>Bacillati</taxon>
        <taxon>Actinomycetota</taxon>
        <taxon>Actinomycetes</taxon>
        <taxon>Micrococcales</taxon>
        <taxon>Microbacteriaceae</taxon>
        <taxon>Microbacterium</taxon>
    </lineage>
</organism>
<dbReference type="EMBL" id="CP091139">
    <property type="protein sequence ID" value="UUT34267.1"/>
    <property type="molecule type" value="Genomic_DNA"/>
</dbReference>